<dbReference type="Proteomes" id="UP000283841">
    <property type="component" value="Unassembled WGS sequence"/>
</dbReference>
<evidence type="ECO:0000256" key="15">
    <source>
        <dbReference type="SAM" id="MobiDB-lite"/>
    </source>
</evidence>
<evidence type="ECO:0000256" key="14">
    <source>
        <dbReference type="ARBA" id="ARBA00032575"/>
    </source>
</evidence>
<dbReference type="EMBL" id="RCNU01000001">
    <property type="protein sequence ID" value="RWR00292.1"/>
    <property type="molecule type" value="Genomic_DNA"/>
</dbReference>
<evidence type="ECO:0000256" key="5">
    <source>
        <dbReference type="ARBA" id="ARBA00012699"/>
    </source>
</evidence>
<dbReference type="GeneID" id="39601068"/>
<comment type="similarity">
    <text evidence="4">Belongs to the glycosyltransferase 2 family.</text>
</comment>
<dbReference type="EC" id="2.4.1.80" evidence="5"/>
<reference evidence="17 18" key="1">
    <citation type="journal article" date="2018" name="Front. Microbiol.">
        <title>Genomic and genetic insights into a cosmopolitan fungus, Paecilomyces variotii (Eurotiales).</title>
        <authorList>
            <person name="Urquhart A.S."/>
            <person name="Mondo S.J."/>
            <person name="Makela M.R."/>
            <person name="Hane J.K."/>
            <person name="Wiebenga A."/>
            <person name="He G."/>
            <person name="Mihaltcheva S."/>
            <person name="Pangilinan J."/>
            <person name="Lipzen A."/>
            <person name="Barry K."/>
            <person name="de Vries R.P."/>
            <person name="Grigoriev I.V."/>
            <person name="Idnurm A."/>
        </authorList>
    </citation>
    <scope>NUCLEOTIDE SEQUENCE [LARGE SCALE GENOMIC DNA]</scope>
    <source>
        <strain evidence="17 18">CBS 101075</strain>
    </source>
</reference>
<protein>
    <recommendedName>
        <fullName evidence="6">Ceramide glucosyltransferase</fullName>
        <ecNumber evidence="5">2.4.1.80</ecNumber>
    </recommendedName>
    <alternativeName>
        <fullName evidence="13">Glucosylceramide synthase</fullName>
    </alternativeName>
    <alternativeName>
        <fullName evidence="14">UDP-glucose ceramide glucosyltransferase</fullName>
    </alternativeName>
    <alternativeName>
        <fullName evidence="12">UDP-glucose:N-acylsphingosine D-glucosyltransferase</fullName>
    </alternativeName>
</protein>
<dbReference type="Gene3D" id="3.90.550.10">
    <property type="entry name" value="Spore Coat Polysaccharide Biosynthesis Protein SpsA, Chain A"/>
    <property type="match status" value="1"/>
</dbReference>
<name>A0A443I897_BYSSP</name>
<comment type="subcellular location">
    <subcellularLocation>
        <location evidence="1">Membrane</location>
        <topology evidence="1">Multi-pass membrane protein</topology>
    </subcellularLocation>
</comment>
<feature type="transmembrane region" description="Helical" evidence="16">
    <location>
        <begin position="421"/>
        <end position="441"/>
    </location>
</feature>
<dbReference type="InterPro" id="IPR025993">
    <property type="entry name" value="Ceramide_glucosylTrfase"/>
</dbReference>
<dbReference type="GO" id="GO:0006679">
    <property type="term" value="P:glucosylceramide biosynthetic process"/>
    <property type="evidence" value="ECO:0007669"/>
    <property type="project" value="TreeGrafter"/>
</dbReference>
<evidence type="ECO:0000256" key="8">
    <source>
        <dbReference type="ARBA" id="ARBA00022679"/>
    </source>
</evidence>
<evidence type="ECO:0000256" key="16">
    <source>
        <dbReference type="SAM" id="Phobius"/>
    </source>
</evidence>
<keyword evidence="8 17" id="KW-0808">Transferase</keyword>
<evidence type="ECO:0000256" key="6">
    <source>
        <dbReference type="ARBA" id="ARBA00019988"/>
    </source>
</evidence>
<sequence>MLEVRPDPTSRNVGSGHDAPSWLVALGWVGLIWYVVVVAVCTLGYLQIWRHYSRRPNKSISSASPEAPHITVIRPIKGLEPHLYECLASTFRQDYPSDKLTIYFCVETRADPAVSIIENVLADFPHADARLYVEEEDPLLHGDSSDSYDLGPNPKIRNMSRAYREAKGDIVWIIDCNVWVGKGVCGRMVDRLCGFGSSKGYRYKFVHHVPIVVDVDEDNGLGPERQSLLHPQNKGNAAEPSDVSTLLRTAGGRLEELFMSSSHAKMYTAINTVLIAPCIVGKSNMFRRSHLDYLTAPSPTDPHRRNPGIDYFSDNICEDHLIGDLLWKNKIREEKEAGERWGKHGIVFGDFAFQPVANMSVKAYIARRVRWLRVRKFTVLLATLVEPGTESLLCSVYGAFGITTSLAPYCQRNGYEFCSHLTSWTAFFALWFLSIVLWAAVDWTQYLKLHSAQTVELDENTPSFVRPRAKGAAARRPFLHWLAAWIGREGLALPIWIWAFYGGVTVVWRDRVFRVGLDMKVREIGQVCGNALNSKVTSQSRSSGDRNKVRRD</sequence>
<feature type="transmembrane region" description="Helical" evidence="16">
    <location>
        <begin position="491"/>
        <end position="508"/>
    </location>
</feature>
<dbReference type="Pfam" id="PF13506">
    <property type="entry name" value="Glyco_transf_21"/>
    <property type="match status" value="1"/>
</dbReference>
<dbReference type="UniPathway" id="UPA00222"/>
<evidence type="ECO:0000256" key="3">
    <source>
        <dbReference type="ARBA" id="ARBA00004991"/>
    </source>
</evidence>
<dbReference type="GO" id="GO:0008120">
    <property type="term" value="F:ceramide glucosyltransferase activity"/>
    <property type="evidence" value="ECO:0007669"/>
    <property type="project" value="UniProtKB-EC"/>
</dbReference>
<dbReference type="SUPFAM" id="SSF53448">
    <property type="entry name" value="Nucleotide-diphospho-sugar transferases"/>
    <property type="match status" value="1"/>
</dbReference>
<evidence type="ECO:0000256" key="1">
    <source>
        <dbReference type="ARBA" id="ARBA00004141"/>
    </source>
</evidence>
<dbReference type="InterPro" id="IPR029044">
    <property type="entry name" value="Nucleotide-diphossugar_trans"/>
</dbReference>
<evidence type="ECO:0000256" key="2">
    <source>
        <dbReference type="ARBA" id="ARBA00004760"/>
    </source>
</evidence>
<keyword evidence="9 16" id="KW-0812">Transmembrane</keyword>
<dbReference type="RefSeq" id="XP_028489936.1">
    <property type="nucleotide sequence ID" value="XM_028631791.1"/>
</dbReference>
<keyword evidence="18" id="KW-1185">Reference proteome</keyword>
<organism evidence="17 18">
    <name type="scientific">Byssochlamys spectabilis</name>
    <name type="common">Paecilomyces variotii</name>
    <dbReference type="NCBI Taxonomy" id="264951"/>
    <lineage>
        <taxon>Eukaryota</taxon>
        <taxon>Fungi</taxon>
        <taxon>Dikarya</taxon>
        <taxon>Ascomycota</taxon>
        <taxon>Pezizomycotina</taxon>
        <taxon>Eurotiomycetes</taxon>
        <taxon>Eurotiomycetidae</taxon>
        <taxon>Eurotiales</taxon>
        <taxon>Thermoascaceae</taxon>
        <taxon>Paecilomyces</taxon>
    </lineage>
</organism>
<dbReference type="VEuPathDB" id="FungiDB:C8Q69DRAFT_484842"/>
<evidence type="ECO:0000256" key="7">
    <source>
        <dbReference type="ARBA" id="ARBA00022676"/>
    </source>
</evidence>
<keyword evidence="11 16" id="KW-0472">Membrane</keyword>
<evidence type="ECO:0000256" key="10">
    <source>
        <dbReference type="ARBA" id="ARBA00022989"/>
    </source>
</evidence>
<evidence type="ECO:0000256" key="11">
    <source>
        <dbReference type="ARBA" id="ARBA00023136"/>
    </source>
</evidence>
<comment type="pathway">
    <text evidence="2">Lipid metabolism; sphingolipid metabolism.</text>
</comment>
<comment type="caution">
    <text evidence="17">The sequence shown here is derived from an EMBL/GenBank/DDBJ whole genome shotgun (WGS) entry which is preliminary data.</text>
</comment>
<evidence type="ECO:0000256" key="12">
    <source>
        <dbReference type="ARBA" id="ARBA00031017"/>
    </source>
</evidence>
<dbReference type="PANTHER" id="PTHR12726">
    <property type="entry name" value="CERAMIDE GLUCOSYLTRANSFERASE"/>
    <property type="match status" value="1"/>
</dbReference>
<dbReference type="PANTHER" id="PTHR12726:SF0">
    <property type="entry name" value="CERAMIDE GLUCOSYLTRANSFERASE"/>
    <property type="match status" value="1"/>
</dbReference>
<dbReference type="STRING" id="264951.A0A443I897"/>
<evidence type="ECO:0000256" key="4">
    <source>
        <dbReference type="ARBA" id="ARBA00006739"/>
    </source>
</evidence>
<dbReference type="AlphaFoldDB" id="A0A443I897"/>
<feature type="region of interest" description="Disordered" evidence="15">
    <location>
        <begin position="222"/>
        <end position="242"/>
    </location>
</feature>
<feature type="transmembrane region" description="Helical" evidence="16">
    <location>
        <begin position="20"/>
        <end position="46"/>
    </location>
</feature>
<keyword evidence="10 16" id="KW-1133">Transmembrane helix</keyword>
<evidence type="ECO:0000256" key="9">
    <source>
        <dbReference type="ARBA" id="ARBA00022692"/>
    </source>
</evidence>
<evidence type="ECO:0000313" key="18">
    <source>
        <dbReference type="Proteomes" id="UP000283841"/>
    </source>
</evidence>
<dbReference type="GO" id="GO:0016020">
    <property type="term" value="C:membrane"/>
    <property type="evidence" value="ECO:0007669"/>
    <property type="project" value="UniProtKB-SubCell"/>
</dbReference>
<comment type="pathway">
    <text evidence="3">Sphingolipid metabolism.</text>
</comment>
<gene>
    <name evidence="17" type="ORF">C8Q69DRAFT_484842</name>
</gene>
<evidence type="ECO:0000256" key="13">
    <source>
        <dbReference type="ARBA" id="ARBA00031543"/>
    </source>
</evidence>
<proteinExistence type="inferred from homology"/>
<accession>A0A443I897</accession>
<evidence type="ECO:0000313" key="17">
    <source>
        <dbReference type="EMBL" id="RWR00292.1"/>
    </source>
</evidence>
<keyword evidence="7" id="KW-0328">Glycosyltransferase</keyword>